<dbReference type="RefSeq" id="WP_216872429.1">
    <property type="nucleotide sequence ID" value="NZ_JAERQM010000001.1"/>
</dbReference>
<keyword evidence="10" id="KW-1185">Reference proteome</keyword>
<evidence type="ECO:0000259" key="8">
    <source>
        <dbReference type="PROSITE" id="PS50110"/>
    </source>
</evidence>
<comment type="caution">
    <text evidence="9">The sequence shown here is derived from an EMBL/GenBank/DDBJ whole genome shotgun (WGS) entry which is preliminary data.</text>
</comment>
<reference evidence="9 10" key="1">
    <citation type="submission" date="2021-01" db="EMBL/GenBank/DDBJ databases">
        <title>Roseomonas sp. nov, a bacterium isolated from an oil production mixture in Yumen Oilfield.</title>
        <authorList>
            <person name="Wu D."/>
        </authorList>
    </citation>
    <scope>NUCLEOTIDE SEQUENCE [LARGE SCALE GENOMIC DNA]</scope>
    <source>
        <strain evidence="9 10">ROY-5-3</strain>
    </source>
</reference>
<dbReference type="InterPro" id="IPR003593">
    <property type="entry name" value="AAA+_ATPase"/>
</dbReference>
<keyword evidence="3" id="KW-0902">Two-component regulatory system</keyword>
<sequence length="460" mass="49126">MSRNPAGSSVVIIEDDPVFGQALVQRLRLAGVSTHWAQTAAAGEAVLQRHRPSLVLCDIRLPDGDGEALMARLMPQLGGVPIVIMTAFGGLDQAVRMLRAGADDYLAKPFPAQRVLDKLRGFAGSDASPASDEDDVAAVLDPAGWRSQPMLALQAELERVAPAEATVLLAGESGVGKGVAARRLHALAGARTAAPFILVDCAALPADIAAAEAALFGRDDVPGLVESAGAGTLFLDEVSDLPNALQARLLRLLEERRFLRIGVAEPVVSRARIIAATNAHLPARVAEGSFRNDLWFRLSGITLTLPPLRARPRDLQDLAVHFLQRFAKGQRSIAEDGMAALLAHAWPGNIRELRNRMERAALLADAPTLGAGDFFPERGTRQAVAAQTPAVPDQAGSEAPIVTDQDELQSLAEVREAAEREHIRRVLARCGGRIGDAAAVLGVSRTTLWDRMRRLDLSIR</sequence>
<evidence type="ECO:0000256" key="4">
    <source>
        <dbReference type="ARBA" id="ARBA00023015"/>
    </source>
</evidence>
<feature type="modified residue" description="4-aspartylphosphate" evidence="6">
    <location>
        <position position="58"/>
    </location>
</feature>
<dbReference type="InterPro" id="IPR025944">
    <property type="entry name" value="Sigma_54_int_dom_CS"/>
</dbReference>
<keyword evidence="4" id="KW-0805">Transcription regulation</keyword>
<dbReference type="Pfam" id="PF02954">
    <property type="entry name" value="HTH_8"/>
    <property type="match status" value="1"/>
</dbReference>
<evidence type="ECO:0000256" key="3">
    <source>
        <dbReference type="ARBA" id="ARBA00023012"/>
    </source>
</evidence>
<dbReference type="EMBL" id="JAERQM010000001">
    <property type="protein sequence ID" value="MBU8542062.1"/>
    <property type="molecule type" value="Genomic_DNA"/>
</dbReference>
<dbReference type="PROSITE" id="PS50110">
    <property type="entry name" value="RESPONSE_REGULATORY"/>
    <property type="match status" value="1"/>
</dbReference>
<proteinExistence type="predicted"/>
<dbReference type="InterPro" id="IPR058031">
    <property type="entry name" value="AAA_lid_NorR"/>
</dbReference>
<dbReference type="Pfam" id="PF00158">
    <property type="entry name" value="Sigma54_activat"/>
    <property type="match status" value="1"/>
</dbReference>
<keyword evidence="6" id="KW-0597">Phosphoprotein</keyword>
<evidence type="ECO:0000256" key="6">
    <source>
        <dbReference type="PROSITE-ProRule" id="PRU00169"/>
    </source>
</evidence>
<dbReference type="InterPro" id="IPR001789">
    <property type="entry name" value="Sig_transdc_resp-reg_receiver"/>
</dbReference>
<dbReference type="InterPro" id="IPR002078">
    <property type="entry name" value="Sigma_54_int"/>
</dbReference>
<name>A0ABS6H055_9PROT</name>
<dbReference type="Proteomes" id="UP000689967">
    <property type="component" value="Unassembled WGS sequence"/>
</dbReference>
<dbReference type="PROSITE" id="PS00688">
    <property type="entry name" value="SIGMA54_INTERACT_3"/>
    <property type="match status" value="1"/>
</dbReference>
<dbReference type="InterPro" id="IPR002197">
    <property type="entry name" value="HTH_Fis"/>
</dbReference>
<dbReference type="Pfam" id="PF25601">
    <property type="entry name" value="AAA_lid_14"/>
    <property type="match status" value="1"/>
</dbReference>
<evidence type="ECO:0000256" key="1">
    <source>
        <dbReference type="ARBA" id="ARBA00022741"/>
    </source>
</evidence>
<protein>
    <submittedName>
        <fullName evidence="9">Sigma-54-dependent Fis family transcriptional regulator</fullName>
    </submittedName>
</protein>
<keyword evidence="1" id="KW-0547">Nucleotide-binding</keyword>
<evidence type="ECO:0000256" key="5">
    <source>
        <dbReference type="ARBA" id="ARBA00023163"/>
    </source>
</evidence>
<dbReference type="SMART" id="SM00448">
    <property type="entry name" value="REC"/>
    <property type="match status" value="1"/>
</dbReference>
<dbReference type="PROSITE" id="PS50045">
    <property type="entry name" value="SIGMA54_INTERACT_4"/>
    <property type="match status" value="1"/>
</dbReference>
<evidence type="ECO:0000259" key="7">
    <source>
        <dbReference type="PROSITE" id="PS50045"/>
    </source>
</evidence>
<dbReference type="PANTHER" id="PTHR32071">
    <property type="entry name" value="TRANSCRIPTIONAL REGULATORY PROTEIN"/>
    <property type="match status" value="1"/>
</dbReference>
<dbReference type="CDD" id="cd00009">
    <property type="entry name" value="AAA"/>
    <property type="match status" value="1"/>
</dbReference>
<keyword evidence="2" id="KW-0067">ATP-binding</keyword>
<dbReference type="Pfam" id="PF00072">
    <property type="entry name" value="Response_reg"/>
    <property type="match status" value="1"/>
</dbReference>
<organism evidence="9 10">
    <name type="scientific">Falsiroseomonas oleicola</name>
    <dbReference type="NCBI Taxonomy" id="2801474"/>
    <lineage>
        <taxon>Bacteria</taxon>
        <taxon>Pseudomonadati</taxon>
        <taxon>Pseudomonadota</taxon>
        <taxon>Alphaproteobacteria</taxon>
        <taxon>Acetobacterales</taxon>
        <taxon>Roseomonadaceae</taxon>
        <taxon>Falsiroseomonas</taxon>
    </lineage>
</organism>
<dbReference type="SMART" id="SM00382">
    <property type="entry name" value="AAA"/>
    <property type="match status" value="1"/>
</dbReference>
<feature type="domain" description="Sigma-54 factor interaction" evidence="7">
    <location>
        <begin position="146"/>
        <end position="362"/>
    </location>
</feature>
<evidence type="ECO:0000256" key="2">
    <source>
        <dbReference type="ARBA" id="ARBA00022840"/>
    </source>
</evidence>
<evidence type="ECO:0000313" key="9">
    <source>
        <dbReference type="EMBL" id="MBU8542062.1"/>
    </source>
</evidence>
<feature type="domain" description="Response regulatory" evidence="8">
    <location>
        <begin position="9"/>
        <end position="123"/>
    </location>
</feature>
<accession>A0ABS6H055</accession>
<gene>
    <name evidence="9" type="ORF">JJQ90_00005</name>
</gene>
<keyword evidence="5" id="KW-0804">Transcription</keyword>
<evidence type="ECO:0000313" key="10">
    <source>
        <dbReference type="Proteomes" id="UP000689967"/>
    </source>
</evidence>